<dbReference type="EMBL" id="JAZDUA010000220">
    <property type="protein sequence ID" value="KAK7863794.1"/>
    <property type="molecule type" value="Genomic_DNA"/>
</dbReference>
<dbReference type="Proteomes" id="UP001378592">
    <property type="component" value="Unassembled WGS sequence"/>
</dbReference>
<name>A0AAN9VF80_9ORTH</name>
<evidence type="ECO:0000313" key="2">
    <source>
        <dbReference type="EMBL" id="KAK7863794.1"/>
    </source>
</evidence>
<accession>A0AAN9VF80</accession>
<sequence>MQPSMYCIPRTERVRWILSAACTVVLCSLLLSLYLPREQHGKDAMPFDDTNATLNGIDGIPLNATNGTLNGTDAMPFNDTNATLNGNDGIPFNATLNGTVSCAEVGNSTAGCVEAGTPTIVPTWDGAVNHTEEQLRDGGNNPEGAFNSSDYRQAVEEVFVDRNLTDSGTSAAAAPFSAIVIFALLTTWGVMLCG</sequence>
<proteinExistence type="predicted"/>
<keyword evidence="1" id="KW-0812">Transmembrane</keyword>
<gene>
    <name evidence="2" type="ORF">R5R35_005409</name>
</gene>
<reference evidence="2 3" key="1">
    <citation type="submission" date="2024-03" db="EMBL/GenBank/DDBJ databases">
        <title>The genome assembly and annotation of the cricket Gryllus longicercus Weissman &amp; Gray.</title>
        <authorList>
            <person name="Szrajer S."/>
            <person name="Gray D."/>
            <person name="Ylla G."/>
        </authorList>
    </citation>
    <scope>NUCLEOTIDE SEQUENCE [LARGE SCALE GENOMIC DNA]</scope>
    <source>
        <strain evidence="2">DAG 2021-001</strain>
        <tissue evidence="2">Whole body minus gut</tissue>
    </source>
</reference>
<feature type="transmembrane region" description="Helical" evidence="1">
    <location>
        <begin position="172"/>
        <end position="191"/>
    </location>
</feature>
<keyword evidence="1" id="KW-0472">Membrane</keyword>
<evidence type="ECO:0000313" key="3">
    <source>
        <dbReference type="Proteomes" id="UP001378592"/>
    </source>
</evidence>
<protein>
    <submittedName>
        <fullName evidence="2">Uncharacterized protein</fullName>
    </submittedName>
</protein>
<dbReference type="AlphaFoldDB" id="A0AAN9VF80"/>
<keyword evidence="3" id="KW-1185">Reference proteome</keyword>
<evidence type="ECO:0000256" key="1">
    <source>
        <dbReference type="SAM" id="Phobius"/>
    </source>
</evidence>
<comment type="caution">
    <text evidence="2">The sequence shown here is derived from an EMBL/GenBank/DDBJ whole genome shotgun (WGS) entry which is preliminary data.</text>
</comment>
<organism evidence="2 3">
    <name type="scientific">Gryllus longicercus</name>
    <dbReference type="NCBI Taxonomy" id="2509291"/>
    <lineage>
        <taxon>Eukaryota</taxon>
        <taxon>Metazoa</taxon>
        <taxon>Ecdysozoa</taxon>
        <taxon>Arthropoda</taxon>
        <taxon>Hexapoda</taxon>
        <taxon>Insecta</taxon>
        <taxon>Pterygota</taxon>
        <taxon>Neoptera</taxon>
        <taxon>Polyneoptera</taxon>
        <taxon>Orthoptera</taxon>
        <taxon>Ensifera</taxon>
        <taxon>Gryllidea</taxon>
        <taxon>Grylloidea</taxon>
        <taxon>Gryllidae</taxon>
        <taxon>Gryllinae</taxon>
        <taxon>Gryllus</taxon>
    </lineage>
</organism>
<feature type="transmembrane region" description="Helical" evidence="1">
    <location>
        <begin position="16"/>
        <end position="35"/>
    </location>
</feature>
<keyword evidence="1" id="KW-1133">Transmembrane helix</keyword>